<reference evidence="4" key="1">
    <citation type="submission" date="2023-07" db="EMBL/GenBank/DDBJ databases">
        <title>A chromosome-level genome assembly of Lolium multiflorum.</title>
        <authorList>
            <person name="Chen Y."/>
            <person name="Copetti D."/>
            <person name="Kolliker R."/>
            <person name="Studer B."/>
        </authorList>
    </citation>
    <scope>NUCLEOTIDE SEQUENCE</scope>
    <source>
        <strain evidence="4">02402/16</strain>
        <tissue evidence="4">Leaf</tissue>
    </source>
</reference>
<accession>A0AAD8W917</accession>
<dbReference type="GO" id="GO:0003676">
    <property type="term" value="F:nucleic acid binding"/>
    <property type="evidence" value="ECO:0007669"/>
    <property type="project" value="InterPro"/>
</dbReference>
<feature type="compositionally biased region" description="Basic residues" evidence="2">
    <location>
        <begin position="459"/>
        <end position="472"/>
    </location>
</feature>
<feature type="region of interest" description="Disordered" evidence="2">
    <location>
        <begin position="564"/>
        <end position="609"/>
    </location>
</feature>
<dbReference type="CDD" id="cd09272">
    <property type="entry name" value="RNase_HI_RT_Ty1"/>
    <property type="match status" value="1"/>
</dbReference>
<keyword evidence="1" id="KW-0862">Zinc</keyword>
<dbReference type="SMART" id="SM00343">
    <property type="entry name" value="ZnF_C2HC"/>
    <property type="match status" value="1"/>
</dbReference>
<dbReference type="Gene3D" id="4.10.60.10">
    <property type="entry name" value="Zinc finger, CCHC-type"/>
    <property type="match status" value="1"/>
</dbReference>
<feature type="domain" description="CCHC-type" evidence="3">
    <location>
        <begin position="491"/>
        <end position="506"/>
    </location>
</feature>
<keyword evidence="1" id="KW-0863">Zinc-finger</keyword>
<dbReference type="Proteomes" id="UP001231189">
    <property type="component" value="Unassembled WGS sequence"/>
</dbReference>
<keyword evidence="5" id="KW-1185">Reference proteome</keyword>
<dbReference type="InterPro" id="IPR001878">
    <property type="entry name" value="Znf_CCHC"/>
</dbReference>
<comment type="caution">
    <text evidence="4">The sequence shown here is derived from an EMBL/GenBank/DDBJ whole genome shotgun (WGS) entry which is preliminary data.</text>
</comment>
<dbReference type="PANTHER" id="PTHR11439:SF467">
    <property type="entry name" value="INTEGRASE CATALYTIC DOMAIN-CONTAINING PROTEIN"/>
    <property type="match status" value="1"/>
</dbReference>
<dbReference type="GO" id="GO:0008270">
    <property type="term" value="F:zinc ion binding"/>
    <property type="evidence" value="ECO:0007669"/>
    <property type="project" value="UniProtKB-KW"/>
</dbReference>
<dbReference type="PANTHER" id="PTHR11439">
    <property type="entry name" value="GAG-POL-RELATED RETROTRANSPOSON"/>
    <property type="match status" value="1"/>
</dbReference>
<dbReference type="Pfam" id="PF00098">
    <property type="entry name" value="zf-CCHC"/>
    <property type="match status" value="1"/>
</dbReference>
<evidence type="ECO:0000256" key="1">
    <source>
        <dbReference type="PROSITE-ProRule" id="PRU00047"/>
    </source>
</evidence>
<sequence>MSTFRRNFLCSALKPPLRDSTQCLEVDGTDELGISGRGSASSGNDLQRLVQEREDLGGGGGAMERKATTHVGSWLSLSCVPSPAKQVGTSRFRAEAMGNDSAPPAAGAWPDLQHKKRNATAELAGTAQGLKLLRLYSSGCKMRLMRLLMKLLCLYSNGKNDPDEAAVKTMVPPPSSENLLKHKATGQLGGILFSKQTETAKSSLVKRIATAADEASAEAATKLLSAPPSGCLYKLKSKDQPGHMASSINFNQFLEKEKLKSNGSNFTDWFRHVRIFLSGGNLQYVLDAPLGDPPAETETDEVKNVYETRKTRYSQVQCAILCSLEADLQKRFEHHDPHELVNEMKAIFETHAAVECYEASKHFFSCMMEEGSSVSEHMLAMTGHAKKLSDLGIVIPNRLGINRVLQSLPPSYKNFVMNYNMQNMNKELPELFAMLKSAEIGIKKEHQVLMVNKTTSFKKQGKSKGKFKKGGKKAATPPVKPKTGPKPDAECYYCKEKGHWKRNCSKYLADLKSGLELKNKRRLLKDEVTMRVGNGSKVDVIAFLTKDVTGRKVELDEIDESSLVDQSSAVPEVVPVPPTPATEEANDNDHETSNEITTEPRRSTRERATPDWYDPCLNVMIVDNNDEDPVTYEEAMMSPDSNKWQEAMKSEMGSMYDNKVWTLVDLPDSRKAVENKWIFKRKTDADGMEHWTAVKNILKYLKRTKDMFLCYGGDQELVVTSYTDASWNTDPDDSKSQSGYVFILNGAAVSWASSKQCTVAKSSTESEYIAASEASSEAVWMKRFIVELGVVPSALDPLVIYCDNMGAIANAQEPRSHKRLKHIKLRYHSIREYIEDGEVKICKVHTDLNVADPLTKALPRAKHDQHQNAMGVRYLTM</sequence>
<protein>
    <recommendedName>
        <fullName evidence="3">CCHC-type domain-containing protein</fullName>
    </recommendedName>
</protein>
<organism evidence="4 5">
    <name type="scientific">Lolium multiflorum</name>
    <name type="common">Italian ryegrass</name>
    <name type="synonym">Lolium perenne subsp. multiflorum</name>
    <dbReference type="NCBI Taxonomy" id="4521"/>
    <lineage>
        <taxon>Eukaryota</taxon>
        <taxon>Viridiplantae</taxon>
        <taxon>Streptophyta</taxon>
        <taxon>Embryophyta</taxon>
        <taxon>Tracheophyta</taxon>
        <taxon>Spermatophyta</taxon>
        <taxon>Magnoliopsida</taxon>
        <taxon>Liliopsida</taxon>
        <taxon>Poales</taxon>
        <taxon>Poaceae</taxon>
        <taxon>BOP clade</taxon>
        <taxon>Pooideae</taxon>
        <taxon>Poodae</taxon>
        <taxon>Poeae</taxon>
        <taxon>Poeae Chloroplast Group 2 (Poeae type)</taxon>
        <taxon>Loliodinae</taxon>
        <taxon>Loliinae</taxon>
        <taxon>Lolium</taxon>
    </lineage>
</organism>
<dbReference type="Pfam" id="PF14223">
    <property type="entry name" value="Retrotran_gag_2"/>
    <property type="match status" value="1"/>
</dbReference>
<evidence type="ECO:0000256" key="2">
    <source>
        <dbReference type="SAM" id="MobiDB-lite"/>
    </source>
</evidence>
<evidence type="ECO:0000313" key="4">
    <source>
        <dbReference type="EMBL" id="KAK1645332.1"/>
    </source>
</evidence>
<evidence type="ECO:0000313" key="5">
    <source>
        <dbReference type="Proteomes" id="UP001231189"/>
    </source>
</evidence>
<dbReference type="EMBL" id="JAUUTY010000004">
    <property type="protein sequence ID" value="KAK1645332.1"/>
    <property type="molecule type" value="Genomic_DNA"/>
</dbReference>
<dbReference type="PROSITE" id="PS50158">
    <property type="entry name" value="ZF_CCHC"/>
    <property type="match status" value="1"/>
</dbReference>
<keyword evidence="1" id="KW-0479">Metal-binding</keyword>
<dbReference type="InterPro" id="IPR036875">
    <property type="entry name" value="Znf_CCHC_sf"/>
</dbReference>
<evidence type="ECO:0000259" key="3">
    <source>
        <dbReference type="PROSITE" id="PS50158"/>
    </source>
</evidence>
<feature type="region of interest" description="Disordered" evidence="2">
    <location>
        <begin position="459"/>
        <end position="486"/>
    </location>
</feature>
<gene>
    <name evidence="4" type="ORF">QYE76_063137</name>
</gene>
<proteinExistence type="predicted"/>
<dbReference type="AlphaFoldDB" id="A0AAD8W917"/>
<feature type="compositionally biased region" description="Basic and acidic residues" evidence="2">
    <location>
        <begin position="587"/>
        <end position="609"/>
    </location>
</feature>
<dbReference type="SUPFAM" id="SSF57756">
    <property type="entry name" value="Retrovirus zinc finger-like domains"/>
    <property type="match status" value="1"/>
</dbReference>
<name>A0AAD8W917_LOLMU</name>